<evidence type="ECO:0000256" key="4">
    <source>
        <dbReference type="ARBA" id="ARBA00023163"/>
    </source>
</evidence>
<dbReference type="CDD" id="cd06986">
    <property type="entry name" value="cupin_MmsR-like_N"/>
    <property type="match status" value="1"/>
</dbReference>
<dbReference type="PROSITE" id="PS01124">
    <property type="entry name" value="HTH_ARAC_FAMILY_2"/>
    <property type="match status" value="1"/>
</dbReference>
<dbReference type="InterPro" id="IPR003313">
    <property type="entry name" value="AraC-bd"/>
</dbReference>
<dbReference type="KEGG" id="erwi:GN242_12215"/>
<name>A0A6I6EMQ3_9GAMM</name>
<sequence>MQKDIHPDDIAQFGLNIYQYGHEVCASQHSYGPAVRQHYLLHYVISGGGTLFSGNQRWPVRQGEAFLIHPHEITTYTADKQRPWEYMWVEMDGLIAVRSLEKCGLRRDMPVYRPKENGLPCPVYPWLQQLMAQDPVHSLRIAGLTCLFLDALIANARHAGSDDSSCGNKHLDSAIQFIERHYHRNLTIGEVADYCNIDRSYLSRLFQQQFGYGPKQYLLLLRMEVATSLLSDPGLPIKVIAYSLGYTSQMQFAKVFQLHFRCSPTQWRRERACPA</sequence>
<protein>
    <submittedName>
        <fullName evidence="6">AraC family transcriptional regulator</fullName>
    </submittedName>
</protein>
<dbReference type="Gene3D" id="1.10.10.60">
    <property type="entry name" value="Homeodomain-like"/>
    <property type="match status" value="2"/>
</dbReference>
<dbReference type="RefSeq" id="WP_156287561.1">
    <property type="nucleotide sequence ID" value="NZ_CP046509.1"/>
</dbReference>
<evidence type="ECO:0000256" key="1">
    <source>
        <dbReference type="ARBA" id="ARBA00023015"/>
    </source>
</evidence>
<keyword evidence="3" id="KW-0010">Activator</keyword>
<dbReference type="SUPFAM" id="SSF51215">
    <property type="entry name" value="Regulatory protein AraC"/>
    <property type="match status" value="1"/>
</dbReference>
<dbReference type="EMBL" id="CP046509">
    <property type="protein sequence ID" value="QGU87941.1"/>
    <property type="molecule type" value="Genomic_DNA"/>
</dbReference>
<dbReference type="Proteomes" id="UP000424752">
    <property type="component" value="Chromosome"/>
</dbReference>
<dbReference type="InterPro" id="IPR018062">
    <property type="entry name" value="HTH_AraC-typ_CS"/>
</dbReference>
<evidence type="ECO:0000313" key="7">
    <source>
        <dbReference type="Proteomes" id="UP000424752"/>
    </source>
</evidence>
<dbReference type="InterPro" id="IPR009057">
    <property type="entry name" value="Homeodomain-like_sf"/>
</dbReference>
<accession>A0A6I6EMQ3</accession>
<proteinExistence type="predicted"/>
<dbReference type="PROSITE" id="PS00041">
    <property type="entry name" value="HTH_ARAC_FAMILY_1"/>
    <property type="match status" value="1"/>
</dbReference>
<dbReference type="PANTHER" id="PTHR46796">
    <property type="entry name" value="HTH-TYPE TRANSCRIPTIONAL ACTIVATOR RHAS-RELATED"/>
    <property type="match status" value="1"/>
</dbReference>
<dbReference type="GO" id="GO:0003700">
    <property type="term" value="F:DNA-binding transcription factor activity"/>
    <property type="evidence" value="ECO:0007669"/>
    <property type="project" value="InterPro"/>
</dbReference>
<feature type="domain" description="HTH araC/xylS-type" evidence="5">
    <location>
        <begin position="172"/>
        <end position="270"/>
    </location>
</feature>
<dbReference type="InterPro" id="IPR037923">
    <property type="entry name" value="HTH-like"/>
</dbReference>
<evidence type="ECO:0000313" key="6">
    <source>
        <dbReference type="EMBL" id="QGU87941.1"/>
    </source>
</evidence>
<evidence type="ECO:0000256" key="2">
    <source>
        <dbReference type="ARBA" id="ARBA00023125"/>
    </source>
</evidence>
<dbReference type="Pfam" id="PF12833">
    <property type="entry name" value="HTH_18"/>
    <property type="match status" value="1"/>
</dbReference>
<reference evidence="6 7" key="1">
    <citation type="submission" date="2019-12" db="EMBL/GenBank/DDBJ databases">
        <title>Erwinia sp. nov., isolated from droppings of birds in the Qinghai-Tiebt plateau of China.</title>
        <authorList>
            <person name="Ge Y."/>
        </authorList>
    </citation>
    <scope>NUCLEOTIDE SEQUENCE [LARGE SCALE GENOMIC DNA]</scope>
    <source>
        <strain evidence="6 7">J780</strain>
    </source>
</reference>
<gene>
    <name evidence="6" type="ORF">GN242_12215</name>
</gene>
<dbReference type="SMART" id="SM00342">
    <property type="entry name" value="HTH_ARAC"/>
    <property type="match status" value="1"/>
</dbReference>
<dbReference type="GO" id="GO:0043565">
    <property type="term" value="F:sequence-specific DNA binding"/>
    <property type="evidence" value="ECO:0007669"/>
    <property type="project" value="InterPro"/>
</dbReference>
<dbReference type="Gene3D" id="2.60.120.280">
    <property type="entry name" value="Regulatory protein AraC"/>
    <property type="match status" value="1"/>
</dbReference>
<keyword evidence="4" id="KW-0804">Transcription</keyword>
<dbReference type="Pfam" id="PF02311">
    <property type="entry name" value="AraC_binding"/>
    <property type="match status" value="1"/>
</dbReference>
<dbReference type="SUPFAM" id="SSF46689">
    <property type="entry name" value="Homeodomain-like"/>
    <property type="match status" value="2"/>
</dbReference>
<dbReference type="InterPro" id="IPR050204">
    <property type="entry name" value="AraC_XylS_family_regulators"/>
</dbReference>
<evidence type="ECO:0000256" key="3">
    <source>
        <dbReference type="ARBA" id="ARBA00023159"/>
    </source>
</evidence>
<keyword evidence="2" id="KW-0238">DNA-binding</keyword>
<keyword evidence="1" id="KW-0805">Transcription regulation</keyword>
<dbReference type="AlphaFoldDB" id="A0A6I6EMQ3"/>
<dbReference type="InterPro" id="IPR018060">
    <property type="entry name" value="HTH_AraC"/>
</dbReference>
<organism evidence="6 7">
    <name type="scientific">Erwinia sorbitola</name>
    <dbReference type="NCBI Taxonomy" id="2681984"/>
    <lineage>
        <taxon>Bacteria</taxon>
        <taxon>Pseudomonadati</taxon>
        <taxon>Pseudomonadota</taxon>
        <taxon>Gammaproteobacteria</taxon>
        <taxon>Enterobacterales</taxon>
        <taxon>Erwiniaceae</taxon>
        <taxon>Erwinia</taxon>
    </lineage>
</organism>
<evidence type="ECO:0000259" key="5">
    <source>
        <dbReference type="PROSITE" id="PS01124"/>
    </source>
</evidence>